<feature type="transmembrane region" description="Helical" evidence="1">
    <location>
        <begin position="12"/>
        <end position="33"/>
    </location>
</feature>
<keyword evidence="1" id="KW-1133">Transmembrane helix</keyword>
<keyword evidence="1" id="KW-0472">Membrane</keyword>
<gene>
    <name evidence="2" type="ORF">KS4_24410</name>
</gene>
<accession>A0A517YVY0</accession>
<protein>
    <submittedName>
        <fullName evidence="2">Uncharacterized protein</fullName>
    </submittedName>
</protein>
<evidence type="ECO:0000313" key="2">
    <source>
        <dbReference type="EMBL" id="QDU34373.1"/>
    </source>
</evidence>
<dbReference type="KEGG" id="pcor:KS4_24410"/>
<dbReference type="AlphaFoldDB" id="A0A517YVY0"/>
<dbReference type="EMBL" id="CP036425">
    <property type="protein sequence ID" value="QDU34373.1"/>
    <property type="molecule type" value="Genomic_DNA"/>
</dbReference>
<keyword evidence="3" id="KW-1185">Reference proteome</keyword>
<organism evidence="2 3">
    <name type="scientific">Poriferisphaera corsica</name>
    <dbReference type="NCBI Taxonomy" id="2528020"/>
    <lineage>
        <taxon>Bacteria</taxon>
        <taxon>Pseudomonadati</taxon>
        <taxon>Planctomycetota</taxon>
        <taxon>Phycisphaerae</taxon>
        <taxon>Phycisphaerales</taxon>
        <taxon>Phycisphaeraceae</taxon>
        <taxon>Poriferisphaera</taxon>
    </lineage>
</organism>
<reference evidence="2 3" key="1">
    <citation type="submission" date="2019-02" db="EMBL/GenBank/DDBJ databases">
        <title>Deep-cultivation of Planctomycetes and their phenomic and genomic characterization uncovers novel biology.</title>
        <authorList>
            <person name="Wiegand S."/>
            <person name="Jogler M."/>
            <person name="Boedeker C."/>
            <person name="Pinto D."/>
            <person name="Vollmers J."/>
            <person name="Rivas-Marin E."/>
            <person name="Kohn T."/>
            <person name="Peeters S.H."/>
            <person name="Heuer A."/>
            <person name="Rast P."/>
            <person name="Oberbeckmann S."/>
            <person name="Bunk B."/>
            <person name="Jeske O."/>
            <person name="Meyerdierks A."/>
            <person name="Storesund J.E."/>
            <person name="Kallscheuer N."/>
            <person name="Luecker S."/>
            <person name="Lage O.M."/>
            <person name="Pohl T."/>
            <person name="Merkel B.J."/>
            <person name="Hornburger P."/>
            <person name="Mueller R.-W."/>
            <person name="Bruemmer F."/>
            <person name="Labrenz M."/>
            <person name="Spormann A.M."/>
            <person name="Op den Camp H."/>
            <person name="Overmann J."/>
            <person name="Amann R."/>
            <person name="Jetten M.S.M."/>
            <person name="Mascher T."/>
            <person name="Medema M.H."/>
            <person name="Devos D.P."/>
            <person name="Kaster A.-K."/>
            <person name="Ovreas L."/>
            <person name="Rohde M."/>
            <person name="Galperin M.Y."/>
            <person name="Jogler C."/>
        </authorList>
    </citation>
    <scope>NUCLEOTIDE SEQUENCE [LARGE SCALE GENOMIC DNA]</scope>
    <source>
        <strain evidence="2 3">KS4</strain>
    </source>
</reference>
<name>A0A517YVY0_9BACT</name>
<evidence type="ECO:0000256" key="1">
    <source>
        <dbReference type="SAM" id="Phobius"/>
    </source>
</evidence>
<keyword evidence="1" id="KW-0812">Transmembrane</keyword>
<proteinExistence type="predicted"/>
<evidence type="ECO:0000313" key="3">
    <source>
        <dbReference type="Proteomes" id="UP000317369"/>
    </source>
</evidence>
<dbReference type="Proteomes" id="UP000317369">
    <property type="component" value="Chromosome"/>
</dbReference>
<sequence>MVGNQLRKVMIGVGLFILATPIVGAIAFGIFLCTR</sequence>